<dbReference type="Pfam" id="PF03466">
    <property type="entry name" value="LysR_substrate"/>
    <property type="match status" value="1"/>
</dbReference>
<accession>A0A949TZR2</accession>
<dbReference type="Proteomes" id="UP000694308">
    <property type="component" value="Unassembled WGS sequence"/>
</dbReference>
<organism evidence="6 7">
    <name type="scientific">Clostridium thailandense</name>
    <dbReference type="NCBI Taxonomy" id="2794346"/>
    <lineage>
        <taxon>Bacteria</taxon>
        <taxon>Bacillati</taxon>
        <taxon>Bacillota</taxon>
        <taxon>Clostridia</taxon>
        <taxon>Eubacteriales</taxon>
        <taxon>Clostridiaceae</taxon>
        <taxon>Clostridium</taxon>
    </lineage>
</organism>
<keyword evidence="2" id="KW-0805">Transcription regulation</keyword>
<name>A0A949TZR2_9CLOT</name>
<dbReference type="RefSeq" id="WP_218323751.1">
    <property type="nucleotide sequence ID" value="NZ_JAEEGC010000197.1"/>
</dbReference>
<evidence type="ECO:0000256" key="4">
    <source>
        <dbReference type="ARBA" id="ARBA00023163"/>
    </source>
</evidence>
<evidence type="ECO:0000256" key="2">
    <source>
        <dbReference type="ARBA" id="ARBA00023015"/>
    </source>
</evidence>
<feature type="domain" description="HTH lysR-type" evidence="5">
    <location>
        <begin position="1"/>
        <end position="58"/>
    </location>
</feature>
<comment type="similarity">
    <text evidence="1">Belongs to the LysR transcriptional regulatory family.</text>
</comment>
<gene>
    <name evidence="6" type="ORF">I6U48_27745</name>
</gene>
<evidence type="ECO:0000259" key="5">
    <source>
        <dbReference type="PROSITE" id="PS50931"/>
    </source>
</evidence>
<dbReference type="PANTHER" id="PTHR30126:SF40">
    <property type="entry name" value="HTH-TYPE TRANSCRIPTIONAL REGULATOR GLTR"/>
    <property type="match status" value="1"/>
</dbReference>
<sequence>MNLHGLRLFYIVAKTRSVTLAAEKLRISQPAITSQIKKFEKELGITLFLSQGRGIRLTEIGESLANEASVLFKVEDNIEALVKNYIQGKNGTLKIAANYLASNFLIPKYAACLKQQNENINIKITTMNTDAAVNHLINYEVDVAVTGCGAINYIDKVNLNKISEDELWFISAPNHQYANKNVSLTDIMLEPFVMREKGSYARVRLESICHTHGIRLPNIALEFDGLHEVLMAVMSGYGLNFCSSMAARELVDVKKLSRVYVDDVNLKNEIFICTRKNENTSPLVNNFISTIKHSS</sequence>
<keyword evidence="7" id="KW-1185">Reference proteome</keyword>
<dbReference type="GO" id="GO:0003700">
    <property type="term" value="F:DNA-binding transcription factor activity"/>
    <property type="evidence" value="ECO:0007669"/>
    <property type="project" value="InterPro"/>
</dbReference>
<dbReference type="InterPro" id="IPR005119">
    <property type="entry name" value="LysR_subst-bd"/>
</dbReference>
<dbReference type="InterPro" id="IPR000847">
    <property type="entry name" value="LysR_HTH_N"/>
</dbReference>
<keyword evidence="3" id="KW-0238">DNA-binding</keyword>
<dbReference type="AlphaFoldDB" id="A0A949TZR2"/>
<protein>
    <submittedName>
        <fullName evidence="6">LysR family transcriptional regulator</fullName>
    </submittedName>
</protein>
<evidence type="ECO:0000256" key="3">
    <source>
        <dbReference type="ARBA" id="ARBA00023125"/>
    </source>
</evidence>
<evidence type="ECO:0000313" key="7">
    <source>
        <dbReference type="Proteomes" id="UP000694308"/>
    </source>
</evidence>
<dbReference type="CDD" id="cd05466">
    <property type="entry name" value="PBP2_LTTR_substrate"/>
    <property type="match status" value="1"/>
</dbReference>
<evidence type="ECO:0000313" key="6">
    <source>
        <dbReference type="EMBL" id="MBV7276671.1"/>
    </source>
</evidence>
<proteinExistence type="inferred from homology"/>
<dbReference type="EMBL" id="JAEEGC010000197">
    <property type="protein sequence ID" value="MBV7276671.1"/>
    <property type="molecule type" value="Genomic_DNA"/>
</dbReference>
<dbReference type="GO" id="GO:0000976">
    <property type="term" value="F:transcription cis-regulatory region binding"/>
    <property type="evidence" value="ECO:0007669"/>
    <property type="project" value="TreeGrafter"/>
</dbReference>
<evidence type="ECO:0000256" key="1">
    <source>
        <dbReference type="ARBA" id="ARBA00009437"/>
    </source>
</evidence>
<comment type="caution">
    <text evidence="6">The sequence shown here is derived from an EMBL/GenBank/DDBJ whole genome shotgun (WGS) entry which is preliminary data.</text>
</comment>
<reference evidence="6" key="1">
    <citation type="submission" date="2020-12" db="EMBL/GenBank/DDBJ databases">
        <title>Clostridium thailandense sp. nov., a novel acetogenic bacterium isolated from peat land soil in Thailand.</title>
        <authorList>
            <person name="Chaikitkaew S."/>
            <person name="Birkeland N.K."/>
        </authorList>
    </citation>
    <scope>NUCLEOTIDE SEQUENCE</scope>
    <source>
        <strain evidence="6">PL3</strain>
    </source>
</reference>
<keyword evidence="4" id="KW-0804">Transcription</keyword>
<dbReference type="Pfam" id="PF00126">
    <property type="entry name" value="HTH_1"/>
    <property type="match status" value="1"/>
</dbReference>
<dbReference type="PROSITE" id="PS50931">
    <property type="entry name" value="HTH_LYSR"/>
    <property type="match status" value="1"/>
</dbReference>
<dbReference type="PANTHER" id="PTHR30126">
    <property type="entry name" value="HTH-TYPE TRANSCRIPTIONAL REGULATOR"/>
    <property type="match status" value="1"/>
</dbReference>